<keyword evidence="5" id="KW-1185">Reference proteome</keyword>
<protein>
    <submittedName>
        <fullName evidence="4">Phospholipid/cholesterol/gamma-HCH transport system substrate-binding protein</fullName>
    </submittedName>
</protein>
<evidence type="ECO:0000259" key="3">
    <source>
        <dbReference type="Pfam" id="PF02470"/>
    </source>
</evidence>
<dbReference type="InterPro" id="IPR005693">
    <property type="entry name" value="Mce"/>
</dbReference>
<feature type="transmembrane region" description="Helical" evidence="2">
    <location>
        <begin position="12"/>
        <end position="29"/>
    </location>
</feature>
<evidence type="ECO:0000256" key="1">
    <source>
        <dbReference type="SAM" id="MobiDB-lite"/>
    </source>
</evidence>
<dbReference type="PANTHER" id="PTHR33371:SF16">
    <property type="entry name" value="MCE-FAMILY PROTEIN MCE3F"/>
    <property type="match status" value="1"/>
</dbReference>
<keyword evidence="2" id="KW-0812">Transmembrane</keyword>
<evidence type="ECO:0000313" key="4">
    <source>
        <dbReference type="EMBL" id="MDR7087791.1"/>
    </source>
</evidence>
<dbReference type="RefSeq" id="WP_309971866.1">
    <property type="nucleotide sequence ID" value="NZ_JAVDWH010000001.1"/>
</dbReference>
<dbReference type="Proteomes" id="UP001257739">
    <property type="component" value="Unassembled WGS sequence"/>
</dbReference>
<name>A0ABU1URH4_9ACTN</name>
<comment type="caution">
    <text evidence="4">The sequence shown here is derived from an EMBL/GenBank/DDBJ whole genome shotgun (WGS) entry which is preliminary data.</text>
</comment>
<reference evidence="4 5" key="1">
    <citation type="submission" date="2023-07" db="EMBL/GenBank/DDBJ databases">
        <title>Sorghum-associated microbial communities from plants grown in Nebraska, USA.</title>
        <authorList>
            <person name="Schachtman D."/>
        </authorList>
    </citation>
    <scope>NUCLEOTIDE SEQUENCE [LARGE SCALE GENOMIC DNA]</scope>
    <source>
        <strain evidence="4 5">BE248</strain>
    </source>
</reference>
<dbReference type="PANTHER" id="PTHR33371">
    <property type="entry name" value="INTERMEMBRANE PHOSPHOLIPID TRANSPORT SYSTEM BINDING PROTEIN MLAD-RELATED"/>
    <property type="match status" value="1"/>
</dbReference>
<gene>
    <name evidence="4" type="ORF">J2X11_002630</name>
</gene>
<evidence type="ECO:0000256" key="2">
    <source>
        <dbReference type="SAM" id="Phobius"/>
    </source>
</evidence>
<keyword evidence="2" id="KW-0472">Membrane</keyword>
<dbReference type="EMBL" id="JAVDWH010000001">
    <property type="protein sequence ID" value="MDR7087791.1"/>
    <property type="molecule type" value="Genomic_DNA"/>
</dbReference>
<dbReference type="InterPro" id="IPR003399">
    <property type="entry name" value="Mce/MlaD"/>
</dbReference>
<dbReference type="InterPro" id="IPR052336">
    <property type="entry name" value="MlaD_Phospholipid_Transporter"/>
</dbReference>
<dbReference type="Pfam" id="PF02470">
    <property type="entry name" value="MlaD"/>
    <property type="match status" value="1"/>
</dbReference>
<feature type="region of interest" description="Disordered" evidence="1">
    <location>
        <begin position="347"/>
        <end position="367"/>
    </location>
</feature>
<evidence type="ECO:0000313" key="5">
    <source>
        <dbReference type="Proteomes" id="UP001257739"/>
    </source>
</evidence>
<keyword evidence="2" id="KW-1133">Transmembrane helix</keyword>
<proteinExistence type="predicted"/>
<accession>A0ABU1URH4</accession>
<organism evidence="4 5">
    <name type="scientific">Aeromicrobium panaciterrae</name>
    <dbReference type="NCBI Taxonomy" id="363861"/>
    <lineage>
        <taxon>Bacteria</taxon>
        <taxon>Bacillati</taxon>
        <taxon>Actinomycetota</taxon>
        <taxon>Actinomycetes</taxon>
        <taxon>Propionibacteriales</taxon>
        <taxon>Nocardioidaceae</taxon>
        <taxon>Aeromicrobium</taxon>
    </lineage>
</organism>
<dbReference type="NCBIfam" id="TIGR00996">
    <property type="entry name" value="Mtu_fam_mce"/>
    <property type="match status" value="1"/>
</dbReference>
<sequence>MTRLIDRRNTRLAEVVLLGIAILGLLYLGDRVIGSSVFSSTHSVSVQLPSGGGIYPGADVTYRGSTIGRVDDVELEDDGVVVKLHIKGKFDVPTDTEAVVSNLSAIGEQRLDFRPRTDHGPYLRDGDVVSRANSAVPRRFDTIIRHLGDVAGQIDEKDLTTITSELGTGLDTEVDLATLGRDADNVVSMLELLAPKITHLTTQAQVPLRTVVDTGDDLRSFAANIDLVTAQLEKSDAQIRRTLSSTATLTPILASTIQELTAPLTSTVKSWNVFARLGDDRLPGYQHWLTWAPKQFYAMSDATRDGSGHVLLAANFGDNCEYGPPRVNPYVMTHDPAPLDARCTREDPGVQQRGAQYAPRLPGDPVP</sequence>
<feature type="domain" description="Mce/MlaD" evidence="3">
    <location>
        <begin position="42"/>
        <end position="115"/>
    </location>
</feature>